<protein>
    <submittedName>
        <fullName evidence="3">Membrane-bound lytic murein transglycosylase B</fullName>
    </submittedName>
</protein>
<feature type="domain" description="Transglycosylase SLT" evidence="2">
    <location>
        <begin position="37"/>
        <end position="329"/>
    </location>
</feature>
<dbReference type="PANTHER" id="PTHR30163">
    <property type="entry name" value="MEMBRANE-BOUND LYTIC MUREIN TRANSGLYCOSYLASE B"/>
    <property type="match status" value="1"/>
</dbReference>
<dbReference type="Gene3D" id="1.10.8.350">
    <property type="entry name" value="Bacterial muramidase"/>
    <property type="match status" value="1"/>
</dbReference>
<dbReference type="SUPFAM" id="SSF53955">
    <property type="entry name" value="Lysozyme-like"/>
    <property type="match status" value="1"/>
</dbReference>
<dbReference type="NCBIfam" id="TIGR02283">
    <property type="entry name" value="MltB_2"/>
    <property type="match status" value="1"/>
</dbReference>
<dbReference type="GO" id="GO:0008933">
    <property type="term" value="F:peptidoglycan lytic transglycosylase activity"/>
    <property type="evidence" value="ECO:0007669"/>
    <property type="project" value="TreeGrafter"/>
</dbReference>
<dbReference type="InterPro" id="IPR011970">
    <property type="entry name" value="MltB_2"/>
</dbReference>
<feature type="domain" description="Peptidoglycan binding-like" evidence="1">
    <location>
        <begin position="354"/>
        <end position="404"/>
    </location>
</feature>
<dbReference type="InterPro" id="IPR036365">
    <property type="entry name" value="PGBD-like_sf"/>
</dbReference>
<dbReference type="InterPro" id="IPR031304">
    <property type="entry name" value="SLT_2"/>
</dbReference>
<name>A0A3B0ZGG1_9ZZZZ</name>
<sequence length="415" mass="46837">MKTQRYIPPVILIFLFSMALLFSHVAYSDVAVNGERSFDEWLVELRDEARREGISDETLDVALNELSIVEKVVELDRRQPEFTQTFWSYLDARMTHWRIQRGKEMLKKHAKLLAKVEAQYGIPARYLVAFWGMETNYGNYLGKFSTISSLATLAYDPRRSTFFRKQLIAALHIIDQGHVSSADMIGSWAGAGGHLQFMPTTFLEYASDGDNDNRIDLWGNLPDVFASGGHYLNSIGWRYGELWGREVLLPADFDWQLATLKNRQSVSYWRALGVTKADGRLFAEDEALGAIVLPQGANGPAFLVYDNFNVIMDWNRSIKYAIAVGHLADRLIDLPELRNGRDADNRPLSFDAAEEMQHRLNALGFDAGTPDGIAGRQTREAVRGYQASVGLTADGFPSVSILEKLREQREVSSEQ</sequence>
<dbReference type="AlphaFoldDB" id="A0A3B0ZGG1"/>
<accession>A0A3B0ZGG1</accession>
<dbReference type="Gene3D" id="1.10.101.10">
    <property type="entry name" value="PGBD-like superfamily/PGBD"/>
    <property type="match status" value="1"/>
</dbReference>
<dbReference type="Gene3D" id="1.10.530.10">
    <property type="match status" value="1"/>
</dbReference>
<dbReference type="InterPro" id="IPR023346">
    <property type="entry name" value="Lysozyme-like_dom_sf"/>
</dbReference>
<dbReference type="PANTHER" id="PTHR30163:SF8">
    <property type="entry name" value="LYTIC MUREIN TRANSGLYCOSYLASE"/>
    <property type="match status" value="1"/>
</dbReference>
<organism evidence="3">
    <name type="scientific">hydrothermal vent metagenome</name>
    <dbReference type="NCBI Taxonomy" id="652676"/>
    <lineage>
        <taxon>unclassified sequences</taxon>
        <taxon>metagenomes</taxon>
        <taxon>ecological metagenomes</taxon>
    </lineage>
</organism>
<evidence type="ECO:0000313" key="3">
    <source>
        <dbReference type="EMBL" id="VAW85379.1"/>
    </source>
</evidence>
<dbReference type="Pfam" id="PF01471">
    <property type="entry name" value="PG_binding_1"/>
    <property type="match status" value="1"/>
</dbReference>
<dbReference type="GO" id="GO:0009253">
    <property type="term" value="P:peptidoglycan catabolic process"/>
    <property type="evidence" value="ECO:0007669"/>
    <property type="project" value="TreeGrafter"/>
</dbReference>
<dbReference type="InterPro" id="IPR036366">
    <property type="entry name" value="PGBDSf"/>
</dbReference>
<evidence type="ECO:0000259" key="2">
    <source>
        <dbReference type="Pfam" id="PF13406"/>
    </source>
</evidence>
<proteinExistence type="predicted"/>
<dbReference type="InterPro" id="IPR043426">
    <property type="entry name" value="MltB-like"/>
</dbReference>
<dbReference type="CDD" id="cd13399">
    <property type="entry name" value="Slt35-like"/>
    <property type="match status" value="1"/>
</dbReference>
<dbReference type="Pfam" id="PF13406">
    <property type="entry name" value="SLT_2"/>
    <property type="match status" value="1"/>
</dbReference>
<gene>
    <name evidence="3" type="ORF">MNBD_GAMMA18-1037</name>
</gene>
<dbReference type="SUPFAM" id="SSF47090">
    <property type="entry name" value="PGBD-like"/>
    <property type="match status" value="1"/>
</dbReference>
<evidence type="ECO:0000259" key="1">
    <source>
        <dbReference type="Pfam" id="PF01471"/>
    </source>
</evidence>
<reference evidence="3" key="1">
    <citation type="submission" date="2018-06" db="EMBL/GenBank/DDBJ databases">
        <authorList>
            <person name="Zhirakovskaya E."/>
        </authorList>
    </citation>
    <scope>NUCLEOTIDE SEQUENCE</scope>
</reference>
<dbReference type="EMBL" id="UOFP01000092">
    <property type="protein sequence ID" value="VAW85379.1"/>
    <property type="molecule type" value="Genomic_DNA"/>
</dbReference>
<dbReference type="InterPro" id="IPR002477">
    <property type="entry name" value="Peptidoglycan-bd-like"/>
</dbReference>